<reference evidence="3" key="1">
    <citation type="journal article" date="2019" name="Int. J. Syst. Evol. Microbiol.">
        <title>The Global Catalogue of Microorganisms (GCM) 10K type strain sequencing project: providing services to taxonomists for standard genome sequencing and annotation.</title>
        <authorList>
            <consortium name="The Broad Institute Genomics Platform"/>
            <consortium name="The Broad Institute Genome Sequencing Center for Infectious Disease"/>
            <person name="Wu L."/>
            <person name="Ma J."/>
        </authorList>
    </citation>
    <scope>NUCLEOTIDE SEQUENCE [LARGE SCALE GENOMIC DNA]</scope>
    <source>
        <strain evidence="3">CGMCC 4.7177</strain>
    </source>
</reference>
<dbReference type="Proteomes" id="UP001597218">
    <property type="component" value="Unassembled WGS sequence"/>
</dbReference>
<keyword evidence="2" id="KW-0449">Lipoprotein</keyword>
<feature type="chain" id="PRO_5046361773" evidence="1">
    <location>
        <begin position="20"/>
        <end position="189"/>
    </location>
</feature>
<evidence type="ECO:0000313" key="2">
    <source>
        <dbReference type="EMBL" id="MFD1927215.1"/>
    </source>
</evidence>
<organism evidence="2 3">
    <name type="scientific">Sporosarcina siberiensis</name>
    <dbReference type="NCBI Taxonomy" id="1365606"/>
    <lineage>
        <taxon>Bacteria</taxon>
        <taxon>Bacillati</taxon>
        <taxon>Bacillota</taxon>
        <taxon>Bacilli</taxon>
        <taxon>Bacillales</taxon>
        <taxon>Caryophanaceae</taxon>
        <taxon>Sporosarcina</taxon>
    </lineage>
</organism>
<feature type="signal peptide" evidence="1">
    <location>
        <begin position="1"/>
        <end position="19"/>
    </location>
</feature>
<comment type="caution">
    <text evidence="2">The sequence shown here is derived from an EMBL/GenBank/DDBJ whole genome shotgun (WGS) entry which is preliminary data.</text>
</comment>
<dbReference type="PROSITE" id="PS51257">
    <property type="entry name" value="PROKAR_LIPOPROTEIN"/>
    <property type="match status" value="1"/>
</dbReference>
<keyword evidence="1" id="KW-0732">Signal</keyword>
<evidence type="ECO:0000313" key="3">
    <source>
        <dbReference type="Proteomes" id="UP001597218"/>
    </source>
</evidence>
<proteinExistence type="predicted"/>
<dbReference type="RefSeq" id="WP_381535866.1">
    <property type="nucleotide sequence ID" value="NZ_JBHUGI010000006.1"/>
</dbReference>
<gene>
    <name evidence="2" type="ORF">ACFSFY_03955</name>
</gene>
<dbReference type="EMBL" id="JBHUGI010000006">
    <property type="protein sequence ID" value="MFD1927215.1"/>
    <property type="molecule type" value="Genomic_DNA"/>
</dbReference>
<protein>
    <submittedName>
        <fullName evidence="2">Membrane lipoprotein lipid attachment site-containing protein</fullName>
    </submittedName>
</protein>
<accession>A0ABW4SCW5</accession>
<keyword evidence="3" id="KW-1185">Reference proteome</keyword>
<evidence type="ECO:0000256" key="1">
    <source>
        <dbReference type="SAM" id="SignalP"/>
    </source>
</evidence>
<sequence>MKKMFLFIFIALFLTACGAKENIDTGTSEPLPPAKAEATQGDFIYKLSSEKDVYDEFGDIAVFAEITYIGEMDSIDIYHSASPFSFPFEERTRGFTVDYAMNEPLIVTTLERGITFRQNYEFAGGYSDTDDEVYVDFVETVINEGFPEGEYIIHGIADFWTEDPAEAADNQKVYLKADIGFNVVKPGNR</sequence>
<name>A0ABW4SCW5_9BACL</name>